<keyword evidence="7" id="KW-1185">Reference proteome</keyword>
<evidence type="ECO:0000256" key="1">
    <source>
        <dbReference type="ARBA" id="ARBA00009986"/>
    </source>
</evidence>
<dbReference type="PANTHER" id="PTHR42986:SF1">
    <property type="entry name" value="BENZALDEHYDE DEHYDROGENASE YFMT"/>
    <property type="match status" value="1"/>
</dbReference>
<organism evidence="6 7">
    <name type="scientific">Hymenobacter amundsenii</name>
    <dbReference type="NCBI Taxonomy" id="2006685"/>
    <lineage>
        <taxon>Bacteria</taxon>
        <taxon>Pseudomonadati</taxon>
        <taxon>Bacteroidota</taxon>
        <taxon>Cytophagia</taxon>
        <taxon>Cytophagales</taxon>
        <taxon>Hymenobacteraceae</taxon>
        <taxon>Hymenobacter</taxon>
    </lineage>
</organism>
<evidence type="ECO:0000256" key="4">
    <source>
        <dbReference type="SAM" id="MobiDB-lite"/>
    </source>
</evidence>
<dbReference type="InterPro" id="IPR015590">
    <property type="entry name" value="Aldehyde_DH_dom"/>
</dbReference>
<reference evidence="6 7" key="1">
    <citation type="submission" date="2017-06" db="EMBL/GenBank/DDBJ databases">
        <title>Hymenobacter amundsenii sp. nov. isolated from regoliths in Antarctica.</title>
        <authorList>
            <person name="Sedlacek I."/>
            <person name="Kralova S."/>
            <person name="Pantucek R."/>
            <person name="Svec P."/>
            <person name="Holochova P."/>
            <person name="Stankova E."/>
            <person name="Vrbovska V."/>
            <person name="Busse H.-J."/>
        </authorList>
    </citation>
    <scope>NUCLEOTIDE SEQUENCE [LARGE SCALE GENOMIC DNA]</scope>
    <source>
        <strain evidence="6 7">CCM 8682</strain>
    </source>
</reference>
<name>A0A246FKB5_9BACT</name>
<dbReference type="PANTHER" id="PTHR42986">
    <property type="entry name" value="BENZALDEHYDE DEHYDROGENASE YFMT"/>
    <property type="match status" value="1"/>
</dbReference>
<evidence type="ECO:0000313" key="6">
    <source>
        <dbReference type="EMBL" id="OWP63024.1"/>
    </source>
</evidence>
<keyword evidence="3" id="KW-0520">NAD</keyword>
<dbReference type="RefSeq" id="WP_088464473.1">
    <property type="nucleotide sequence ID" value="NZ_NIRR01000016.1"/>
</dbReference>
<proteinExistence type="inferred from homology"/>
<comment type="similarity">
    <text evidence="1">Belongs to the aldehyde dehydrogenase family.</text>
</comment>
<evidence type="ECO:0000256" key="3">
    <source>
        <dbReference type="ARBA" id="ARBA00023027"/>
    </source>
</evidence>
<dbReference type="SUPFAM" id="SSF53720">
    <property type="entry name" value="ALDH-like"/>
    <property type="match status" value="1"/>
</dbReference>
<evidence type="ECO:0000256" key="2">
    <source>
        <dbReference type="ARBA" id="ARBA00023002"/>
    </source>
</evidence>
<feature type="region of interest" description="Disordered" evidence="4">
    <location>
        <begin position="81"/>
        <end position="108"/>
    </location>
</feature>
<protein>
    <recommendedName>
        <fullName evidence="5">Aldehyde dehydrogenase domain-containing protein</fullName>
    </recommendedName>
</protein>
<dbReference type="Gene3D" id="3.40.605.10">
    <property type="entry name" value="Aldehyde Dehydrogenase, Chain A, domain 1"/>
    <property type="match status" value="1"/>
</dbReference>
<dbReference type="InterPro" id="IPR016163">
    <property type="entry name" value="Ald_DH_C"/>
</dbReference>
<comment type="caution">
    <text evidence="6">The sequence shown here is derived from an EMBL/GenBank/DDBJ whole genome shotgun (WGS) entry which is preliminary data.</text>
</comment>
<dbReference type="EMBL" id="NIRR01000016">
    <property type="protein sequence ID" value="OWP63024.1"/>
    <property type="molecule type" value="Genomic_DNA"/>
</dbReference>
<evidence type="ECO:0000313" key="7">
    <source>
        <dbReference type="Proteomes" id="UP000197277"/>
    </source>
</evidence>
<dbReference type="Proteomes" id="UP000197277">
    <property type="component" value="Unassembled WGS sequence"/>
</dbReference>
<dbReference type="InterPro" id="IPR016162">
    <property type="entry name" value="Ald_DH_N"/>
</dbReference>
<dbReference type="InterPro" id="IPR016161">
    <property type="entry name" value="Ald_DH/histidinol_DH"/>
</dbReference>
<feature type="domain" description="Aldehyde dehydrogenase" evidence="5">
    <location>
        <begin position="1"/>
        <end position="67"/>
    </location>
</feature>
<dbReference type="OrthoDB" id="3802174at2"/>
<dbReference type="Pfam" id="PF00171">
    <property type="entry name" value="Aldedh"/>
    <property type="match status" value="1"/>
</dbReference>
<gene>
    <name evidence="6" type="ORF">CDA63_10825</name>
</gene>
<dbReference type="GO" id="GO:0016620">
    <property type="term" value="F:oxidoreductase activity, acting on the aldehyde or oxo group of donors, NAD or NADP as acceptor"/>
    <property type="evidence" value="ECO:0007669"/>
    <property type="project" value="InterPro"/>
</dbReference>
<sequence>MANSTDLGLSGAIHTRNLERGVLLARQIETGMVHVNDQTVNDQPNAILGGERGSIMGRFGGEWVMERIPLVQCYRAARTPRIPHLTHQPTAPNGKRPPRNSGRRFVAE</sequence>
<keyword evidence="2" id="KW-0560">Oxidoreductase</keyword>
<accession>A0A246FKB5</accession>
<dbReference type="AlphaFoldDB" id="A0A246FKB5"/>
<dbReference type="Gene3D" id="3.40.309.10">
    <property type="entry name" value="Aldehyde Dehydrogenase, Chain A, domain 2"/>
    <property type="match status" value="1"/>
</dbReference>
<evidence type="ECO:0000259" key="5">
    <source>
        <dbReference type="Pfam" id="PF00171"/>
    </source>
</evidence>